<proteinExistence type="predicted"/>
<sequence length="119" mass="12650">MIQLGQAVGVQLGAAGVSAQRVHAVFYLRHAGGERVDGVFEVCFQVRLVLQLLQRGVEQAQCVLLRVVQALQRRVAGIQQGLPVGQAAVAGVEFVPFVGQGVELFQFANLPGQAFALAL</sequence>
<evidence type="ECO:0000313" key="1">
    <source>
        <dbReference type="EMBL" id="GCL48423.1"/>
    </source>
</evidence>
<organism evidence="1 2">
    <name type="scientific">Microcystis aeruginosa NIES-3787</name>
    <dbReference type="NCBI Taxonomy" id="2517782"/>
    <lineage>
        <taxon>Bacteria</taxon>
        <taxon>Bacillati</taxon>
        <taxon>Cyanobacteriota</taxon>
        <taxon>Cyanophyceae</taxon>
        <taxon>Oscillatoriophycideae</taxon>
        <taxon>Chroococcales</taxon>
        <taxon>Microcystaceae</taxon>
        <taxon>Microcystis</taxon>
    </lineage>
</organism>
<dbReference type="AlphaFoldDB" id="A0A6H9FTX8"/>
<dbReference type="Proteomes" id="UP000438874">
    <property type="component" value="Unassembled WGS sequence"/>
</dbReference>
<accession>A0A6H9FTX8</accession>
<dbReference type="EMBL" id="BJCH01000137">
    <property type="protein sequence ID" value="GCL48423.1"/>
    <property type="molecule type" value="Genomic_DNA"/>
</dbReference>
<reference evidence="1 2" key="1">
    <citation type="submission" date="2019-02" db="EMBL/GenBank/DDBJ databases">
        <title>Draft genome sequence of Arthrospira platensis NIES-3787.</title>
        <authorList>
            <person name="Yamaguchi H."/>
            <person name="Suzuki S."/>
            <person name="Kawachi M."/>
        </authorList>
    </citation>
    <scope>NUCLEOTIDE SEQUENCE [LARGE SCALE GENOMIC DNA]</scope>
    <source>
        <strain evidence="1 2">NIES-3787</strain>
    </source>
</reference>
<comment type="caution">
    <text evidence="1">The sequence shown here is derived from an EMBL/GenBank/DDBJ whole genome shotgun (WGS) entry which is preliminary data.</text>
</comment>
<evidence type="ECO:0000313" key="2">
    <source>
        <dbReference type="Proteomes" id="UP000438874"/>
    </source>
</evidence>
<name>A0A6H9FTX8_MICAE</name>
<protein>
    <submittedName>
        <fullName evidence="1">Uncharacterized protein</fullName>
    </submittedName>
</protein>
<gene>
    <name evidence="1" type="ORF">NIES3787_41420</name>
</gene>